<protein>
    <recommendedName>
        <fullName evidence="3">Fucose-specific lectin</fullName>
    </recommendedName>
</protein>
<organism evidence="1 2">
    <name type="scientific">Lasiodiplodia theobromae</name>
    <dbReference type="NCBI Taxonomy" id="45133"/>
    <lineage>
        <taxon>Eukaryota</taxon>
        <taxon>Fungi</taxon>
        <taxon>Dikarya</taxon>
        <taxon>Ascomycota</taxon>
        <taxon>Pezizomycotina</taxon>
        <taxon>Dothideomycetes</taxon>
        <taxon>Dothideomycetes incertae sedis</taxon>
        <taxon>Botryosphaeriales</taxon>
        <taxon>Botryosphaeriaceae</taxon>
        <taxon>Lasiodiplodia</taxon>
    </lineage>
</organism>
<dbReference type="Gene3D" id="2.120.10.70">
    <property type="entry name" value="Fucose-specific lectin"/>
    <property type="match status" value="1"/>
</dbReference>
<comment type="caution">
    <text evidence="1">The sequence shown here is derived from an EMBL/GenBank/DDBJ whole genome shotgun (WGS) entry which is preliminary data.</text>
</comment>
<name>A0A5N5CXK7_9PEZI</name>
<evidence type="ECO:0000313" key="1">
    <source>
        <dbReference type="EMBL" id="KAB2570095.1"/>
    </source>
</evidence>
<gene>
    <name evidence="1" type="ORF">DBV05_g11231</name>
</gene>
<keyword evidence="2" id="KW-1185">Reference proteome</keyword>
<sequence length="290" mass="31516">MSADVKKIALYLSSAGFTAKDEKTSSILKEDDGSLIEQNVDGVDIIDEVFIAEDVKPDTSALYINRADRCMIIYVTQSNTLGCVERTSAPEDEPEWTEVPITGVGTISVSAKSRIAGTNTADGAQVFFQHSDGSIKSILYDDETKKWEEGDDVPASAAAGTPLYVMELEDAQGLFYLSNERKICGQLQNNETGEWKEHLIPNSFFEDGASSFILIWDGEQKAINAYVLATATLVHIDGGGGRKVLGKWESGAFVPDTAAECGLIINIFIGIFSKLAAIRNDITDIMVYSF</sequence>
<reference evidence="1 2" key="1">
    <citation type="journal article" date="2019" name="Sci. Rep.">
        <title>A multi-omics analysis of the grapevine pathogen Lasiodiplodia theobromae reveals that temperature affects the expression of virulence- and pathogenicity-related genes.</title>
        <authorList>
            <person name="Felix C."/>
            <person name="Meneses R."/>
            <person name="Goncalves M.F.M."/>
            <person name="Tilleman L."/>
            <person name="Duarte A.S."/>
            <person name="Jorrin-Novo J.V."/>
            <person name="Van de Peer Y."/>
            <person name="Deforce D."/>
            <person name="Van Nieuwerburgh F."/>
            <person name="Esteves A.C."/>
            <person name="Alves A."/>
        </authorList>
    </citation>
    <scope>NUCLEOTIDE SEQUENCE [LARGE SCALE GENOMIC DNA]</scope>
    <source>
        <strain evidence="1 2">LA-SOL3</strain>
    </source>
</reference>
<evidence type="ECO:0008006" key="3">
    <source>
        <dbReference type="Google" id="ProtNLM"/>
    </source>
</evidence>
<evidence type="ECO:0000313" key="2">
    <source>
        <dbReference type="Proteomes" id="UP000325902"/>
    </source>
</evidence>
<dbReference type="Proteomes" id="UP000325902">
    <property type="component" value="Unassembled WGS sequence"/>
</dbReference>
<accession>A0A5N5CXK7</accession>
<dbReference type="SUPFAM" id="SSF89372">
    <property type="entry name" value="Fucose-specific lectin"/>
    <property type="match status" value="1"/>
</dbReference>
<dbReference type="AlphaFoldDB" id="A0A5N5CXK7"/>
<dbReference type="EMBL" id="VCHE01000152">
    <property type="protein sequence ID" value="KAB2570095.1"/>
    <property type="molecule type" value="Genomic_DNA"/>
</dbReference>
<dbReference type="OrthoDB" id="5367135at2759"/>
<proteinExistence type="predicted"/>